<gene>
    <name evidence="2" type="ORF">RHSIM_Rhsim01G0128100</name>
</gene>
<accession>A0A834LX83</accession>
<reference evidence="2" key="1">
    <citation type="submission" date="2019-11" db="EMBL/GenBank/DDBJ databases">
        <authorList>
            <person name="Liu Y."/>
            <person name="Hou J."/>
            <person name="Li T.-Q."/>
            <person name="Guan C.-H."/>
            <person name="Wu X."/>
            <person name="Wu H.-Z."/>
            <person name="Ling F."/>
            <person name="Zhang R."/>
            <person name="Shi X.-G."/>
            <person name="Ren J.-P."/>
            <person name="Chen E.-F."/>
            <person name="Sun J.-M."/>
        </authorList>
    </citation>
    <scope>NUCLEOTIDE SEQUENCE</scope>
    <source>
        <strain evidence="2">Adult_tree_wgs_1</strain>
        <tissue evidence="2">Leaves</tissue>
    </source>
</reference>
<keyword evidence="1" id="KW-1133">Transmembrane helix</keyword>
<keyword evidence="3" id="KW-1185">Reference proteome</keyword>
<organism evidence="2 3">
    <name type="scientific">Rhododendron simsii</name>
    <name type="common">Sims's rhododendron</name>
    <dbReference type="NCBI Taxonomy" id="118357"/>
    <lineage>
        <taxon>Eukaryota</taxon>
        <taxon>Viridiplantae</taxon>
        <taxon>Streptophyta</taxon>
        <taxon>Embryophyta</taxon>
        <taxon>Tracheophyta</taxon>
        <taxon>Spermatophyta</taxon>
        <taxon>Magnoliopsida</taxon>
        <taxon>eudicotyledons</taxon>
        <taxon>Gunneridae</taxon>
        <taxon>Pentapetalae</taxon>
        <taxon>asterids</taxon>
        <taxon>Ericales</taxon>
        <taxon>Ericaceae</taxon>
        <taxon>Ericoideae</taxon>
        <taxon>Rhodoreae</taxon>
        <taxon>Rhododendron</taxon>
    </lineage>
</organism>
<name>A0A834LX83_RHOSS</name>
<comment type="caution">
    <text evidence="2">The sequence shown here is derived from an EMBL/GenBank/DDBJ whole genome shotgun (WGS) entry which is preliminary data.</text>
</comment>
<keyword evidence="1" id="KW-0812">Transmembrane</keyword>
<evidence type="ECO:0000313" key="3">
    <source>
        <dbReference type="Proteomes" id="UP000626092"/>
    </source>
</evidence>
<dbReference type="EMBL" id="WJXA01000001">
    <property type="protein sequence ID" value="KAF7154272.1"/>
    <property type="molecule type" value="Genomic_DNA"/>
</dbReference>
<keyword evidence="1" id="KW-0472">Membrane</keyword>
<proteinExistence type="predicted"/>
<evidence type="ECO:0000313" key="2">
    <source>
        <dbReference type="EMBL" id="KAF7154272.1"/>
    </source>
</evidence>
<sequence length="379" mass="43339">MMREKERGRRKRTDRARKWREWALMMRLVSERTPQRLGARPMVAMGKQGTEHSWVASCSNAVYEGFSISLPDPMETGKSILDAIFNEDSVEDVQEVEMMDVEGELVEQDSQSDLGQNIGRDTRVLRDYWCSCSGKTRILQLHFENKLSIFGFYSVPSFLCRNVKVDACKRKKTYVVHTAVGCLMSGYIWLSALDDLIKEDILSLGHVVEWNYNFQLSAWLDNIVYHSCVRYNEEGVNLCWHLKYTTVHNVTEGEGKLCSNTTGKRLPFSSQGTKRICTQSQFEPANQVVKPHDMLALLVKTKWNYFDLINRFLSKKISRNTGREVRALDSTFKVESGFSSTRGREKALRDPKTRVAAAAKEVAEAKLKARVSEVAPRRG</sequence>
<dbReference type="AlphaFoldDB" id="A0A834LX83"/>
<feature type="transmembrane region" description="Helical" evidence="1">
    <location>
        <begin position="174"/>
        <end position="193"/>
    </location>
</feature>
<dbReference type="OrthoDB" id="1814794at2759"/>
<dbReference type="Proteomes" id="UP000626092">
    <property type="component" value="Unassembled WGS sequence"/>
</dbReference>
<evidence type="ECO:0000256" key="1">
    <source>
        <dbReference type="SAM" id="Phobius"/>
    </source>
</evidence>
<protein>
    <submittedName>
        <fullName evidence="2">Uncharacterized protein</fullName>
    </submittedName>
</protein>